<dbReference type="AlphaFoldDB" id="A0A4R6WK83"/>
<name>A0A4R6WK83_9SPHI</name>
<dbReference type="InterPro" id="IPR007492">
    <property type="entry name" value="LytTR_DNA-bd_dom"/>
</dbReference>
<dbReference type="PANTHER" id="PTHR45526:SF1">
    <property type="entry name" value="TRANSCRIPTIONAL REGULATORY PROTEIN DCUR-RELATED"/>
    <property type="match status" value="1"/>
</dbReference>
<evidence type="ECO:0000256" key="1">
    <source>
        <dbReference type="PROSITE-ProRule" id="PRU00169"/>
    </source>
</evidence>
<protein>
    <submittedName>
        <fullName evidence="4">LytTR family two component transcriptional regulator</fullName>
    </submittedName>
</protein>
<gene>
    <name evidence="4" type="ORF">CLV99_2128</name>
</gene>
<dbReference type="Pfam" id="PF00072">
    <property type="entry name" value="Response_reg"/>
    <property type="match status" value="1"/>
</dbReference>
<dbReference type="InterPro" id="IPR011006">
    <property type="entry name" value="CheY-like_superfamily"/>
</dbReference>
<dbReference type="SUPFAM" id="SSF52172">
    <property type="entry name" value="CheY-like"/>
    <property type="match status" value="1"/>
</dbReference>
<dbReference type="GO" id="GO:0000156">
    <property type="term" value="F:phosphorelay response regulator activity"/>
    <property type="evidence" value="ECO:0007669"/>
    <property type="project" value="TreeGrafter"/>
</dbReference>
<reference evidence="4 5" key="1">
    <citation type="submission" date="2019-03" db="EMBL/GenBank/DDBJ databases">
        <title>Genomic Encyclopedia of Archaeal and Bacterial Type Strains, Phase II (KMG-II): from individual species to whole genera.</title>
        <authorList>
            <person name="Goeker M."/>
        </authorList>
    </citation>
    <scope>NUCLEOTIDE SEQUENCE [LARGE SCALE GENOMIC DNA]</scope>
    <source>
        <strain evidence="4 5">DSM 28353</strain>
    </source>
</reference>
<dbReference type="InterPro" id="IPR001789">
    <property type="entry name" value="Sig_transdc_resp-reg_receiver"/>
</dbReference>
<dbReference type="OrthoDB" id="704144at2"/>
<dbReference type="EMBL" id="SNYV01000013">
    <property type="protein sequence ID" value="TDQ78150.1"/>
    <property type="molecule type" value="Genomic_DNA"/>
</dbReference>
<keyword evidence="5" id="KW-1185">Reference proteome</keyword>
<dbReference type="PROSITE" id="PS50930">
    <property type="entry name" value="HTH_LYTTR"/>
    <property type="match status" value="1"/>
</dbReference>
<dbReference type="Gene3D" id="3.40.50.2300">
    <property type="match status" value="1"/>
</dbReference>
<dbReference type="RefSeq" id="WP_133584399.1">
    <property type="nucleotide sequence ID" value="NZ_SNYV01000013.1"/>
</dbReference>
<feature type="modified residue" description="4-aspartylphosphate" evidence="1">
    <location>
        <position position="56"/>
    </location>
</feature>
<dbReference type="Proteomes" id="UP000295292">
    <property type="component" value="Unassembled WGS sequence"/>
</dbReference>
<evidence type="ECO:0000313" key="5">
    <source>
        <dbReference type="Proteomes" id="UP000295292"/>
    </source>
</evidence>
<dbReference type="SMART" id="SM00850">
    <property type="entry name" value="LytTR"/>
    <property type="match status" value="1"/>
</dbReference>
<comment type="caution">
    <text evidence="4">The sequence shown here is derived from an EMBL/GenBank/DDBJ whole genome shotgun (WGS) entry which is preliminary data.</text>
</comment>
<evidence type="ECO:0000259" key="2">
    <source>
        <dbReference type="PROSITE" id="PS50110"/>
    </source>
</evidence>
<dbReference type="InterPro" id="IPR051271">
    <property type="entry name" value="2C-system_Tx_regulators"/>
</dbReference>
<dbReference type="Gene3D" id="2.40.50.1020">
    <property type="entry name" value="LytTr DNA-binding domain"/>
    <property type="match status" value="1"/>
</dbReference>
<evidence type="ECO:0000259" key="3">
    <source>
        <dbReference type="PROSITE" id="PS50930"/>
    </source>
</evidence>
<evidence type="ECO:0000313" key="4">
    <source>
        <dbReference type="EMBL" id="TDQ78150.1"/>
    </source>
</evidence>
<dbReference type="Pfam" id="PF04397">
    <property type="entry name" value="LytTR"/>
    <property type="match status" value="1"/>
</dbReference>
<accession>A0A4R6WK83</accession>
<feature type="domain" description="Response regulatory" evidence="2">
    <location>
        <begin position="5"/>
        <end position="116"/>
    </location>
</feature>
<feature type="domain" description="HTH LytTR-type" evidence="3">
    <location>
        <begin position="140"/>
        <end position="244"/>
    </location>
</feature>
<keyword evidence="1" id="KW-0597">Phosphoprotein</keyword>
<proteinExistence type="predicted"/>
<dbReference type="SMART" id="SM00448">
    <property type="entry name" value="REC"/>
    <property type="match status" value="1"/>
</dbReference>
<sequence>MKRLKCLVADDEQMAVDAMKDLINRRHDLVCTDTTTDARQVVDLVEKHRIELVFLDLHMPHVHGIDLIEQLRGRAEIICCSADQLYGEKLFMLGVAFYLFKPIQEEKFATAIERVWEIRATKTKEDYANRVVPLDLHQNIMLKKTDGKHISIELIDMECIESSGDNCIITHTDGKDEVCYGLGLFEKLLPAKNFIRVHKGFMVAFKNIRDIDYTNGIIKLRNSSGTTIPIGPTYRKKVREVFVGKELKNI</sequence>
<organism evidence="4 5">
    <name type="scientific">Sphingobacterium yanglingense</name>
    <dbReference type="NCBI Taxonomy" id="1437280"/>
    <lineage>
        <taxon>Bacteria</taxon>
        <taxon>Pseudomonadati</taxon>
        <taxon>Bacteroidota</taxon>
        <taxon>Sphingobacteriia</taxon>
        <taxon>Sphingobacteriales</taxon>
        <taxon>Sphingobacteriaceae</taxon>
        <taxon>Sphingobacterium</taxon>
    </lineage>
</organism>
<dbReference type="GO" id="GO:0003677">
    <property type="term" value="F:DNA binding"/>
    <property type="evidence" value="ECO:0007669"/>
    <property type="project" value="InterPro"/>
</dbReference>
<dbReference type="PROSITE" id="PS50110">
    <property type="entry name" value="RESPONSE_REGULATORY"/>
    <property type="match status" value="1"/>
</dbReference>
<dbReference type="PANTHER" id="PTHR45526">
    <property type="entry name" value="TRANSCRIPTIONAL REGULATORY PROTEIN DPIA"/>
    <property type="match status" value="1"/>
</dbReference>